<feature type="signal peptide" evidence="4">
    <location>
        <begin position="1"/>
        <end position="28"/>
    </location>
</feature>
<dbReference type="Ensembl" id="ENSDLAT00005081065.1">
    <property type="protein sequence ID" value="ENSDLAP00005068459.1"/>
    <property type="gene ID" value="ENSDLAG00005033418.1"/>
</dbReference>
<dbReference type="GO" id="GO:0004888">
    <property type="term" value="F:transmembrane signaling receptor activity"/>
    <property type="evidence" value="ECO:0007669"/>
    <property type="project" value="TreeGrafter"/>
</dbReference>
<dbReference type="InterPro" id="IPR050488">
    <property type="entry name" value="Ig_Fc_receptor"/>
</dbReference>
<gene>
    <name evidence="6" type="primary">LOC127360712</name>
</gene>
<evidence type="ECO:0000259" key="5">
    <source>
        <dbReference type="PROSITE" id="PS50835"/>
    </source>
</evidence>
<dbReference type="GeneID" id="127360712"/>
<name>A0A8P4JYH2_DICLA</name>
<dbReference type="GO" id="GO:0006955">
    <property type="term" value="P:immune response"/>
    <property type="evidence" value="ECO:0007669"/>
    <property type="project" value="TreeGrafter"/>
</dbReference>
<dbReference type="SMART" id="SM00409">
    <property type="entry name" value="IG"/>
    <property type="match status" value="2"/>
</dbReference>
<keyword evidence="1 4" id="KW-0732">Signal</keyword>
<dbReference type="PANTHER" id="PTHR11481:SF64">
    <property type="entry name" value="FC RECEPTOR-LIKE PROTEIN 4"/>
    <property type="match status" value="1"/>
</dbReference>
<dbReference type="Proteomes" id="UP000694389">
    <property type="component" value="Unassembled WGS sequence"/>
</dbReference>
<dbReference type="GO" id="GO:0007166">
    <property type="term" value="P:cell surface receptor signaling pathway"/>
    <property type="evidence" value="ECO:0007669"/>
    <property type="project" value="TreeGrafter"/>
</dbReference>
<dbReference type="Gene3D" id="2.60.40.10">
    <property type="entry name" value="Immunoglobulins"/>
    <property type="match status" value="2"/>
</dbReference>
<keyword evidence="2" id="KW-1015">Disulfide bond</keyword>
<organism evidence="6 7">
    <name type="scientific">Dicentrarchus labrax</name>
    <name type="common">European seabass</name>
    <name type="synonym">Morone labrax</name>
    <dbReference type="NCBI Taxonomy" id="13489"/>
    <lineage>
        <taxon>Eukaryota</taxon>
        <taxon>Metazoa</taxon>
        <taxon>Chordata</taxon>
        <taxon>Craniata</taxon>
        <taxon>Vertebrata</taxon>
        <taxon>Euteleostomi</taxon>
        <taxon>Actinopterygii</taxon>
        <taxon>Neopterygii</taxon>
        <taxon>Teleostei</taxon>
        <taxon>Neoteleostei</taxon>
        <taxon>Acanthomorphata</taxon>
        <taxon>Eupercaria</taxon>
        <taxon>Moronidae</taxon>
        <taxon>Dicentrarchus</taxon>
    </lineage>
</organism>
<evidence type="ECO:0000313" key="7">
    <source>
        <dbReference type="Proteomes" id="UP000694389"/>
    </source>
</evidence>
<protein>
    <recommendedName>
        <fullName evidence="5">Ig-like domain-containing protein</fullName>
    </recommendedName>
</protein>
<evidence type="ECO:0000256" key="3">
    <source>
        <dbReference type="SAM" id="Phobius"/>
    </source>
</evidence>
<accession>A0A8P4JYH2</accession>
<sequence length="245" mass="27304">MEVTALCIRLLIIIWMLLLTQVQDSCYAQKAYAALPHLVPARLQYFEYESISFNCEGLHGSLGLGVMRRLPSESATCGKNWGFSNGSHCIIRSVYVEDSGEYWCETGDGKKSDTVNVTVTAGSVILETPVIVMEGEAVTLHCKNKTASNISASFYKNDLFIKNISTGNLIIQSVSKCDEGLYKCRISGAGESPESWLSVKEYHKETIPLCSDQLPVLLYLLIRTVVTVLWVALLLLVLRKRHYEK</sequence>
<feature type="transmembrane region" description="Helical" evidence="3">
    <location>
        <begin position="216"/>
        <end position="238"/>
    </location>
</feature>
<dbReference type="OrthoDB" id="6151406at2759"/>
<dbReference type="InterPro" id="IPR003599">
    <property type="entry name" value="Ig_sub"/>
</dbReference>
<reference evidence="6" key="1">
    <citation type="submission" date="2025-08" db="UniProtKB">
        <authorList>
            <consortium name="Ensembl"/>
        </authorList>
    </citation>
    <scope>IDENTIFICATION</scope>
</reference>
<dbReference type="OMA" id="TLFCIRL"/>
<evidence type="ECO:0000256" key="4">
    <source>
        <dbReference type="SAM" id="SignalP"/>
    </source>
</evidence>
<feature type="chain" id="PRO_5035895109" description="Ig-like domain-containing protein" evidence="4">
    <location>
        <begin position="29"/>
        <end position="245"/>
    </location>
</feature>
<dbReference type="SUPFAM" id="SSF48726">
    <property type="entry name" value="Immunoglobulin"/>
    <property type="match status" value="2"/>
</dbReference>
<keyword evidence="3" id="KW-1133">Transmembrane helix</keyword>
<dbReference type="PROSITE" id="PS50835">
    <property type="entry name" value="IG_LIKE"/>
    <property type="match status" value="1"/>
</dbReference>
<dbReference type="AlphaFoldDB" id="A0A8P4JYH2"/>
<dbReference type="InterPro" id="IPR036179">
    <property type="entry name" value="Ig-like_dom_sf"/>
</dbReference>
<reference evidence="6" key="2">
    <citation type="submission" date="2025-09" db="UniProtKB">
        <authorList>
            <consortium name="Ensembl"/>
        </authorList>
    </citation>
    <scope>IDENTIFICATION</scope>
</reference>
<keyword evidence="7" id="KW-1185">Reference proteome</keyword>
<proteinExistence type="predicted"/>
<dbReference type="GeneTree" id="ENSGT00940000163711"/>
<evidence type="ECO:0000256" key="2">
    <source>
        <dbReference type="ARBA" id="ARBA00023157"/>
    </source>
</evidence>
<keyword evidence="3" id="KW-0812">Transmembrane</keyword>
<dbReference type="GO" id="GO:0009897">
    <property type="term" value="C:external side of plasma membrane"/>
    <property type="evidence" value="ECO:0007669"/>
    <property type="project" value="TreeGrafter"/>
</dbReference>
<dbReference type="InterPro" id="IPR013783">
    <property type="entry name" value="Ig-like_fold"/>
</dbReference>
<feature type="domain" description="Ig-like" evidence="5">
    <location>
        <begin position="115"/>
        <end position="198"/>
    </location>
</feature>
<evidence type="ECO:0000313" key="6">
    <source>
        <dbReference type="Ensembl" id="ENSDLAP00005068459.1"/>
    </source>
</evidence>
<dbReference type="RefSeq" id="XP_051251150.1">
    <property type="nucleotide sequence ID" value="XM_051395190.1"/>
</dbReference>
<evidence type="ECO:0000256" key="1">
    <source>
        <dbReference type="ARBA" id="ARBA00022729"/>
    </source>
</evidence>
<dbReference type="PANTHER" id="PTHR11481">
    <property type="entry name" value="IMMUNOGLOBULIN FC RECEPTOR"/>
    <property type="match status" value="1"/>
</dbReference>
<dbReference type="InterPro" id="IPR007110">
    <property type="entry name" value="Ig-like_dom"/>
</dbReference>
<keyword evidence="3" id="KW-0472">Membrane</keyword>
<dbReference type="Pfam" id="PF13895">
    <property type="entry name" value="Ig_2"/>
    <property type="match status" value="1"/>
</dbReference>